<dbReference type="RefSeq" id="WP_065620377.1">
    <property type="nucleotide sequence ID" value="NZ_LYOZ01000003.1"/>
</dbReference>
<name>A0ABX2XXD1_9GAMM</name>
<reference evidence="1 2" key="1">
    <citation type="submission" date="2016-05" db="EMBL/GenBank/DDBJ databases">
        <authorList>
            <person name="Prochazka B."/>
            <person name="Indra A."/>
            <person name="Hasenberger P."/>
            <person name="Blaschitz M."/>
            <person name="Wagner L."/>
            <person name="Wewalka G."/>
            <person name="Sorschag S."/>
            <person name="Schmid D."/>
            <person name="Ruppitsch W."/>
        </authorList>
    </citation>
    <scope>NUCLEOTIDE SEQUENCE [LARGE SCALE GENOMIC DNA]</scope>
    <source>
        <strain evidence="1 2">974010_12</strain>
    </source>
</reference>
<accession>A0ABX2XXD1</accession>
<keyword evidence="2" id="KW-1185">Reference proteome</keyword>
<comment type="caution">
    <text evidence="1">The sequence shown here is derived from an EMBL/GenBank/DDBJ whole genome shotgun (WGS) entry which is preliminary data.</text>
</comment>
<sequence length="259" mass="30140">MKWEKVNEQDLSSSDDTIKKWMVEPFMRKFVHIIYKNNDKDSNFNQIEIVGIENESFAFSFAGFPEKAQAYYFNMIERLKQFGKEIVWARENVDANDEMIISISSVDCNIREIFKFLFAENQIDEAILAIPELLGLKHTEEMNKAAANDFAAEAAPVENYNSLIETIERQIKKFQDGISFFSIGKGKKAAFIKEALKHAIEAIEKNPQLFKSPEEVLNYKKDEESHSLREALNHNRLLIHREKTNTLLEVERFLYTKNS</sequence>
<proteinExistence type="predicted"/>
<gene>
    <name evidence="1" type="ORF">A8135_08935</name>
</gene>
<organism evidence="1 2">
    <name type="scientific">Legionella jamestowniensis</name>
    <dbReference type="NCBI Taxonomy" id="455"/>
    <lineage>
        <taxon>Bacteria</taxon>
        <taxon>Pseudomonadati</taxon>
        <taxon>Pseudomonadota</taxon>
        <taxon>Gammaproteobacteria</taxon>
        <taxon>Legionellales</taxon>
        <taxon>Legionellaceae</taxon>
        <taxon>Legionella</taxon>
    </lineage>
</organism>
<dbReference type="Proteomes" id="UP000093336">
    <property type="component" value="Unassembled WGS sequence"/>
</dbReference>
<evidence type="ECO:0000313" key="1">
    <source>
        <dbReference type="EMBL" id="OCH98876.1"/>
    </source>
</evidence>
<dbReference type="EMBL" id="LYOZ01000003">
    <property type="protein sequence ID" value="OCH98876.1"/>
    <property type="molecule type" value="Genomic_DNA"/>
</dbReference>
<evidence type="ECO:0000313" key="2">
    <source>
        <dbReference type="Proteomes" id="UP000093336"/>
    </source>
</evidence>
<protein>
    <submittedName>
        <fullName evidence="1">Uncharacterized protein</fullName>
    </submittedName>
</protein>